<dbReference type="SMART" id="SM00052">
    <property type="entry name" value="EAL"/>
    <property type="match status" value="1"/>
</dbReference>
<name>A0ABU7TWZ5_9HYPH</name>
<dbReference type="Pfam" id="PF00563">
    <property type="entry name" value="EAL"/>
    <property type="match status" value="1"/>
</dbReference>
<feature type="domain" description="EAL" evidence="3">
    <location>
        <begin position="697"/>
        <end position="947"/>
    </location>
</feature>
<dbReference type="InterPro" id="IPR035965">
    <property type="entry name" value="PAS-like_dom_sf"/>
</dbReference>
<dbReference type="PANTHER" id="PTHR44757:SF2">
    <property type="entry name" value="BIOFILM ARCHITECTURE MAINTENANCE PROTEIN MBAA"/>
    <property type="match status" value="1"/>
</dbReference>
<sequence>MTGTVFSRSLRARLVGATLSTAAIALAALVFLVVLRSGQTLREQAREVSTWSEAQLSDRLLSDAKLAAARLQMQREDVERRFATMAKRWDVAKAVFSGNTVAASELLRPALALADLDGAIAFDQNLRALTADRVDADLLAANAAFGSTPAAAALRAVLARNDREHVDGFVLSLRWDETLAQALAANESGTVADVFGQPLFDDFGEVIGGLVGYRVLRPHEPTLTAFASLSGRDVLILSDQSLLSSAGSEVSNARLGNASAAQLHAVLGAEKVARCIPQALDIRLCVAAPLRELQQLAGKVVGIGEESSRSLLRTLSVVAGLTLCLVAVVLLFLSSRITRPLVRITQTVSEVARGNWHVSVPDIDRADEVGDIARAVVVLEHSLSERDQLRDDVFRQNTVLTERERQLQEQNGRFDAALNNMSQGLCMFGVHGSLKVFNAQFCRIYGIAPDALDSEPTQAEVRRLAGLADWSAAEGGPSRRTLTRTLADGRCVEITVEPMADGGWVETHEDVTASVTAQARIAHMATHDALTGLSNRTLLADRLAAAFADRAGGARSVTVICLDLDDFKGINDTLGHPAGDELLRQVGRRLTRLCPTGGTVARLGGDEFAMVLSEADLPDGVLVLAEEILTQLRRPFLLAGQYVSVDGSLGIAVSGTEDADGDDLLRRADVALYAAKADGGRRVRVFEQEMEERQNQRRWLERELRLAIGTAQIELHYQPLFDLATNAVTSFEALARWHHPERGMISPGEFIPVAEATGLIDALGAYVLEQACADAMTWPGTLRVAVNISPIQFREGSLDRFVEEVLLKTRLPSQRLELEITESVILSQDQASFDMLSRLRRLGVRFSMDDFGTGYSSLSSLNTFRFDKIKLDQSFVRNLLEKDEAAAIVHVVAELGRSLKITTTAEGVETPEQLARLRASGFSEVQGYLLSKPIPAAAVAAFINAQENLHVAA</sequence>
<dbReference type="NCBIfam" id="TIGR00254">
    <property type="entry name" value="GGDEF"/>
    <property type="match status" value="1"/>
</dbReference>
<keyword evidence="2" id="KW-0812">Transmembrane</keyword>
<keyword evidence="2" id="KW-1133">Transmembrane helix</keyword>
<dbReference type="CDD" id="cd01948">
    <property type="entry name" value="EAL"/>
    <property type="match status" value="1"/>
</dbReference>
<dbReference type="Gene3D" id="3.20.20.450">
    <property type="entry name" value="EAL domain"/>
    <property type="match status" value="1"/>
</dbReference>
<dbReference type="InterPro" id="IPR029787">
    <property type="entry name" value="Nucleotide_cyclase"/>
</dbReference>
<feature type="domain" description="GGDEF" evidence="5">
    <location>
        <begin position="555"/>
        <end position="688"/>
    </location>
</feature>
<dbReference type="Pfam" id="PF12860">
    <property type="entry name" value="PAS_7"/>
    <property type="match status" value="1"/>
</dbReference>
<feature type="domain" description="HAMP" evidence="4">
    <location>
        <begin position="335"/>
        <end position="388"/>
    </location>
</feature>
<reference evidence="6 7" key="1">
    <citation type="journal article" date="2012" name="Genet. Mol. Biol.">
        <title>Analysis of 16S rRNA and mxaF genes revealing insights into Methylobacterium niche-specific plant association.</title>
        <authorList>
            <person name="Dourado M.N."/>
            <person name="Andreote F.D."/>
            <person name="Dini-Andreote F."/>
            <person name="Conti R."/>
            <person name="Araujo J.M."/>
            <person name="Araujo W.L."/>
        </authorList>
    </citation>
    <scope>NUCLEOTIDE SEQUENCE [LARGE SCALE GENOMIC DNA]</scope>
    <source>
        <strain evidence="6 7">TC3-10</strain>
    </source>
</reference>
<feature type="transmembrane region" description="Helical" evidence="2">
    <location>
        <begin position="311"/>
        <end position="333"/>
    </location>
</feature>
<dbReference type="InterPro" id="IPR001633">
    <property type="entry name" value="EAL_dom"/>
</dbReference>
<dbReference type="PROSITE" id="PS50885">
    <property type="entry name" value="HAMP"/>
    <property type="match status" value="1"/>
</dbReference>
<dbReference type="InterPro" id="IPR043128">
    <property type="entry name" value="Rev_trsase/Diguanyl_cyclase"/>
</dbReference>
<dbReference type="CDD" id="cd01949">
    <property type="entry name" value="GGDEF"/>
    <property type="match status" value="1"/>
</dbReference>
<evidence type="ECO:0000259" key="4">
    <source>
        <dbReference type="PROSITE" id="PS50885"/>
    </source>
</evidence>
<dbReference type="InterPro" id="IPR003660">
    <property type="entry name" value="HAMP_dom"/>
</dbReference>
<proteinExistence type="predicted"/>
<dbReference type="SUPFAM" id="SSF158472">
    <property type="entry name" value="HAMP domain-like"/>
    <property type="match status" value="1"/>
</dbReference>
<dbReference type="Gene3D" id="3.30.70.270">
    <property type="match status" value="1"/>
</dbReference>
<evidence type="ECO:0000256" key="2">
    <source>
        <dbReference type="SAM" id="Phobius"/>
    </source>
</evidence>
<dbReference type="InterPro" id="IPR052155">
    <property type="entry name" value="Biofilm_reg_signaling"/>
</dbReference>
<dbReference type="PROSITE" id="PS50883">
    <property type="entry name" value="EAL"/>
    <property type="match status" value="1"/>
</dbReference>
<dbReference type="SUPFAM" id="SSF55073">
    <property type="entry name" value="Nucleotide cyclase"/>
    <property type="match status" value="1"/>
</dbReference>
<evidence type="ECO:0000259" key="5">
    <source>
        <dbReference type="PROSITE" id="PS50887"/>
    </source>
</evidence>
<dbReference type="SUPFAM" id="SSF141868">
    <property type="entry name" value="EAL domain-like"/>
    <property type="match status" value="1"/>
</dbReference>
<dbReference type="Pfam" id="PF00990">
    <property type="entry name" value="GGDEF"/>
    <property type="match status" value="1"/>
</dbReference>
<dbReference type="SMART" id="SM00267">
    <property type="entry name" value="GGDEF"/>
    <property type="match status" value="1"/>
</dbReference>
<keyword evidence="2" id="KW-0472">Membrane</keyword>
<gene>
    <name evidence="6" type="ORF">MOTC310_30170</name>
</gene>
<keyword evidence="1" id="KW-0175">Coiled coil</keyword>
<dbReference type="Pfam" id="PF00672">
    <property type="entry name" value="HAMP"/>
    <property type="match status" value="1"/>
</dbReference>
<dbReference type="SMART" id="SM00304">
    <property type="entry name" value="HAMP"/>
    <property type="match status" value="1"/>
</dbReference>
<feature type="transmembrane region" description="Helical" evidence="2">
    <location>
        <begin position="12"/>
        <end position="35"/>
    </location>
</feature>
<dbReference type="SUPFAM" id="SSF55785">
    <property type="entry name" value="PYP-like sensor domain (PAS domain)"/>
    <property type="match status" value="1"/>
</dbReference>
<dbReference type="Gene3D" id="3.30.450.20">
    <property type="entry name" value="PAS domain"/>
    <property type="match status" value="1"/>
</dbReference>
<organism evidence="6 7">
    <name type="scientific">Methylobacterium oryzae</name>
    <dbReference type="NCBI Taxonomy" id="334852"/>
    <lineage>
        <taxon>Bacteria</taxon>
        <taxon>Pseudomonadati</taxon>
        <taxon>Pseudomonadota</taxon>
        <taxon>Alphaproteobacteria</taxon>
        <taxon>Hyphomicrobiales</taxon>
        <taxon>Methylobacteriaceae</taxon>
        <taxon>Methylobacterium</taxon>
    </lineage>
</organism>
<feature type="coiled-coil region" evidence="1">
    <location>
        <begin position="61"/>
        <end position="88"/>
    </location>
</feature>
<keyword evidence="7" id="KW-1185">Reference proteome</keyword>
<dbReference type="InterPro" id="IPR035919">
    <property type="entry name" value="EAL_sf"/>
</dbReference>
<evidence type="ECO:0000313" key="7">
    <source>
        <dbReference type="Proteomes" id="UP001355206"/>
    </source>
</evidence>
<dbReference type="Gene3D" id="6.10.340.10">
    <property type="match status" value="1"/>
</dbReference>
<evidence type="ECO:0000259" key="3">
    <source>
        <dbReference type="PROSITE" id="PS50883"/>
    </source>
</evidence>
<protein>
    <submittedName>
        <fullName evidence="6">GGDEF domain-containing protein</fullName>
    </submittedName>
</protein>
<dbReference type="Proteomes" id="UP001355206">
    <property type="component" value="Unassembled WGS sequence"/>
</dbReference>
<evidence type="ECO:0000256" key="1">
    <source>
        <dbReference type="SAM" id="Coils"/>
    </source>
</evidence>
<dbReference type="InterPro" id="IPR000160">
    <property type="entry name" value="GGDEF_dom"/>
</dbReference>
<accession>A0ABU7TWZ5</accession>
<dbReference type="RefSeq" id="WP_331304435.1">
    <property type="nucleotide sequence ID" value="NZ_MLCA01000016.1"/>
</dbReference>
<evidence type="ECO:0000313" key="6">
    <source>
        <dbReference type="EMBL" id="MEE7494459.1"/>
    </source>
</evidence>
<dbReference type="PROSITE" id="PS50887">
    <property type="entry name" value="GGDEF"/>
    <property type="match status" value="1"/>
</dbReference>
<dbReference type="EMBL" id="MLCA01000016">
    <property type="protein sequence ID" value="MEE7494459.1"/>
    <property type="molecule type" value="Genomic_DNA"/>
</dbReference>
<comment type="caution">
    <text evidence="6">The sequence shown here is derived from an EMBL/GenBank/DDBJ whole genome shotgun (WGS) entry which is preliminary data.</text>
</comment>
<dbReference type="PANTHER" id="PTHR44757">
    <property type="entry name" value="DIGUANYLATE CYCLASE DGCP"/>
    <property type="match status" value="1"/>
</dbReference>
<dbReference type="CDD" id="cd06225">
    <property type="entry name" value="HAMP"/>
    <property type="match status" value="1"/>
</dbReference>